<feature type="transmembrane region" description="Helical" evidence="1">
    <location>
        <begin position="73"/>
        <end position="90"/>
    </location>
</feature>
<accession>A0AAD0YUR2</accession>
<feature type="transmembrane region" description="Helical" evidence="1">
    <location>
        <begin position="153"/>
        <end position="175"/>
    </location>
</feature>
<evidence type="ECO:0000313" key="3">
    <source>
        <dbReference type="Proteomes" id="UP000269015"/>
    </source>
</evidence>
<gene>
    <name evidence="2" type="ORF">EG352_06990</name>
</gene>
<keyword evidence="1" id="KW-0472">Membrane</keyword>
<evidence type="ECO:0000313" key="2">
    <source>
        <dbReference type="EMBL" id="AZB17527.1"/>
    </source>
</evidence>
<keyword evidence="1" id="KW-1133">Transmembrane helix</keyword>
<keyword evidence="1" id="KW-0812">Transmembrane</keyword>
<evidence type="ECO:0000256" key="1">
    <source>
        <dbReference type="SAM" id="Phobius"/>
    </source>
</evidence>
<sequence>MLLKMEAAFLLSSILLVSYSILAVFDGVFLHLYKYRLYLHQESRFEHLAHTIRAILFTGILVTLFINIESNSLFIFGCVLIVADIITLLIDAYVEKDSRQFMGGLPRWEYIIHLLVNGLHFAAIAVFLVIKIDLDSNGFTLVQNLQHIENYGTFRFIAINLLPGAVIISLLHILVYSPKFTKYFNKLQLKCC</sequence>
<protein>
    <submittedName>
        <fullName evidence="2">Uncharacterized protein</fullName>
    </submittedName>
</protein>
<proteinExistence type="predicted"/>
<organism evidence="2 3">
    <name type="scientific">Chryseobacterium indologenes</name>
    <name type="common">Flavobacterium indologenes</name>
    <dbReference type="NCBI Taxonomy" id="253"/>
    <lineage>
        <taxon>Bacteria</taxon>
        <taxon>Pseudomonadati</taxon>
        <taxon>Bacteroidota</taxon>
        <taxon>Flavobacteriia</taxon>
        <taxon>Flavobacteriales</taxon>
        <taxon>Weeksellaceae</taxon>
        <taxon>Chryseobacterium group</taxon>
        <taxon>Chryseobacterium</taxon>
    </lineage>
</organism>
<dbReference type="Proteomes" id="UP000269015">
    <property type="component" value="Chromosome"/>
</dbReference>
<feature type="transmembrane region" description="Helical" evidence="1">
    <location>
        <begin position="47"/>
        <end position="66"/>
    </location>
</feature>
<feature type="transmembrane region" description="Helical" evidence="1">
    <location>
        <begin position="110"/>
        <end position="132"/>
    </location>
</feature>
<dbReference type="AlphaFoldDB" id="A0AAD0YUR2"/>
<dbReference type="EMBL" id="CP033930">
    <property type="protein sequence ID" value="AZB17527.1"/>
    <property type="molecule type" value="Genomic_DNA"/>
</dbReference>
<name>A0AAD0YUR2_CHRID</name>
<reference evidence="2 3" key="1">
    <citation type="submission" date="2018-11" db="EMBL/GenBank/DDBJ databases">
        <title>Proposal to divide the Flavobacteriaceae and reorganize its genera based on Amino Acid Identity values calculated from whole genome sequences.</title>
        <authorList>
            <person name="Nicholson A.C."/>
            <person name="Gulvik C.A."/>
            <person name="Whitney A.M."/>
            <person name="Humrighouse B.W."/>
            <person name="Bell M."/>
            <person name="Holmes B."/>
            <person name="Steigerwalt A.G."/>
            <person name="Villarma A."/>
            <person name="Sheth M."/>
            <person name="Batra D."/>
            <person name="Pryor J."/>
            <person name="Bernardet J.-F."/>
            <person name="Hugo C."/>
            <person name="Kampfer P."/>
            <person name="Newman J."/>
            <person name="McQuiston J.R."/>
        </authorList>
    </citation>
    <scope>NUCLEOTIDE SEQUENCE [LARGE SCALE GENOMIC DNA]</scope>
    <source>
        <strain evidence="2 3">H5559</strain>
    </source>
</reference>